<dbReference type="InterPro" id="IPR035908">
    <property type="entry name" value="F0_ATP_A_sf"/>
</dbReference>
<evidence type="ECO:0000256" key="11">
    <source>
        <dbReference type="ARBA" id="ARBA00023310"/>
    </source>
</evidence>
<proteinExistence type="inferred from homology"/>
<evidence type="ECO:0000256" key="6">
    <source>
        <dbReference type="ARBA" id="ARBA00022692"/>
    </source>
</evidence>
<evidence type="ECO:0000256" key="8">
    <source>
        <dbReference type="ARBA" id="ARBA00022989"/>
    </source>
</evidence>
<dbReference type="PANTHER" id="PTHR42823:SF3">
    <property type="entry name" value="ATP SYNTHASE SUBUNIT A, CHLOROPLASTIC"/>
    <property type="match status" value="1"/>
</dbReference>
<dbReference type="GO" id="GO:0045259">
    <property type="term" value="C:proton-transporting ATP synthase complex"/>
    <property type="evidence" value="ECO:0007669"/>
    <property type="project" value="UniProtKB-KW"/>
</dbReference>
<organism evidence="14 15">
    <name type="scientific">Lysobacter silvisoli</name>
    <dbReference type="NCBI Taxonomy" id="2293254"/>
    <lineage>
        <taxon>Bacteria</taxon>
        <taxon>Pseudomonadati</taxon>
        <taxon>Pseudomonadota</taxon>
        <taxon>Gammaproteobacteria</taxon>
        <taxon>Lysobacterales</taxon>
        <taxon>Lysobacteraceae</taxon>
        <taxon>Lysobacter</taxon>
    </lineage>
</organism>
<dbReference type="EMBL" id="QTSU01000004">
    <property type="protein sequence ID" value="RDZ26329.1"/>
    <property type="molecule type" value="Genomic_DNA"/>
</dbReference>
<keyword evidence="7 12" id="KW-0375">Hydrogen ion transport</keyword>
<dbReference type="CDD" id="cd00310">
    <property type="entry name" value="ATP-synt_Fo_a_6"/>
    <property type="match status" value="1"/>
</dbReference>
<keyword evidence="4 12" id="KW-1003">Cell membrane</keyword>
<protein>
    <recommendedName>
        <fullName evidence="12 13">ATP synthase subunit a</fullName>
    </recommendedName>
    <alternativeName>
        <fullName evidence="12">ATP synthase F0 sector subunit a</fullName>
    </alternativeName>
    <alternativeName>
        <fullName evidence="12">F-ATPase subunit 6</fullName>
    </alternativeName>
</protein>
<evidence type="ECO:0000256" key="10">
    <source>
        <dbReference type="ARBA" id="ARBA00023136"/>
    </source>
</evidence>
<dbReference type="GO" id="GO:0046933">
    <property type="term" value="F:proton-transporting ATP synthase activity, rotational mechanism"/>
    <property type="evidence" value="ECO:0007669"/>
    <property type="project" value="UniProtKB-UniRule"/>
</dbReference>
<feature type="transmembrane region" description="Helical" evidence="12">
    <location>
        <begin position="141"/>
        <end position="160"/>
    </location>
</feature>
<feature type="transmembrane region" description="Helical" evidence="12">
    <location>
        <begin position="35"/>
        <end position="53"/>
    </location>
</feature>
<gene>
    <name evidence="12" type="primary">atpB</name>
    <name evidence="14" type="ORF">DX914_18565</name>
</gene>
<comment type="similarity">
    <text evidence="2 12 13">Belongs to the ATPase A chain family.</text>
</comment>
<evidence type="ECO:0000256" key="1">
    <source>
        <dbReference type="ARBA" id="ARBA00004141"/>
    </source>
</evidence>
<evidence type="ECO:0000256" key="3">
    <source>
        <dbReference type="ARBA" id="ARBA00022448"/>
    </source>
</evidence>
<dbReference type="InterPro" id="IPR000568">
    <property type="entry name" value="ATP_synth_F0_asu"/>
</dbReference>
<dbReference type="NCBIfam" id="NF004477">
    <property type="entry name" value="PRK05815.1-1"/>
    <property type="match status" value="1"/>
</dbReference>
<dbReference type="Proteomes" id="UP000264492">
    <property type="component" value="Unassembled WGS sequence"/>
</dbReference>
<name>A0A371JXD7_9GAMM</name>
<dbReference type="FunFam" id="1.20.120.220:FF:000002">
    <property type="entry name" value="ATP synthase subunit a"/>
    <property type="match status" value="1"/>
</dbReference>
<dbReference type="Pfam" id="PF00119">
    <property type="entry name" value="ATP-synt_A"/>
    <property type="match status" value="1"/>
</dbReference>
<feature type="transmembrane region" description="Helical" evidence="12">
    <location>
        <begin position="247"/>
        <end position="270"/>
    </location>
</feature>
<dbReference type="RefSeq" id="WP_115861711.1">
    <property type="nucleotide sequence ID" value="NZ_QTSU01000004.1"/>
</dbReference>
<keyword evidence="8 12" id="KW-1133">Transmembrane helix</keyword>
<sequence>MSEQTGSGGLNEYIQHHLQQNTIELGGGAFHIDTWAVSLVLGLFFIGWFAFFARKATAGVPSKGQAFVEIILEFIDGQVKDSFHGDRRSITPLALTIFMWVVLMNGMDLLPLDLPGWVVKATAGAEVAQHTYFRWVPTADLNTTLALSTVVFFLILWHSIKAKGGFGFGKELLTAPFHAHSTGAKLALAPANLGLNVIEYLVKPVSLAMRLFGNMYGGELVFMLIAGLLGGGLLMFVPGVIFNAAWALFHILIVLLQAFIFMILTVVYIAGAYESH</sequence>
<evidence type="ECO:0000256" key="4">
    <source>
        <dbReference type="ARBA" id="ARBA00022475"/>
    </source>
</evidence>
<dbReference type="HAMAP" id="MF_01393">
    <property type="entry name" value="ATP_synth_a_bact"/>
    <property type="match status" value="1"/>
</dbReference>
<keyword evidence="11 12" id="KW-0066">ATP synthesis</keyword>
<dbReference type="OrthoDB" id="9789241at2"/>
<dbReference type="NCBIfam" id="TIGR01131">
    <property type="entry name" value="ATP_synt_6_or_A"/>
    <property type="match status" value="1"/>
</dbReference>
<keyword evidence="15" id="KW-1185">Reference proteome</keyword>
<dbReference type="PANTHER" id="PTHR42823">
    <property type="entry name" value="ATP SYNTHASE SUBUNIT A, CHLOROPLASTIC"/>
    <property type="match status" value="1"/>
</dbReference>
<evidence type="ECO:0000256" key="13">
    <source>
        <dbReference type="RuleBase" id="RU000483"/>
    </source>
</evidence>
<evidence type="ECO:0000313" key="14">
    <source>
        <dbReference type="EMBL" id="RDZ26329.1"/>
    </source>
</evidence>
<dbReference type="GO" id="GO:0005886">
    <property type="term" value="C:plasma membrane"/>
    <property type="evidence" value="ECO:0007669"/>
    <property type="project" value="UniProtKB-SubCell"/>
</dbReference>
<accession>A0A371JXD7</accession>
<keyword evidence="6 12" id="KW-0812">Transmembrane</keyword>
<comment type="caution">
    <text evidence="14">The sequence shown here is derived from an EMBL/GenBank/DDBJ whole genome shotgun (WGS) entry which is preliminary data.</text>
</comment>
<evidence type="ECO:0000256" key="9">
    <source>
        <dbReference type="ARBA" id="ARBA00023065"/>
    </source>
</evidence>
<dbReference type="AlphaFoldDB" id="A0A371JXD7"/>
<comment type="subcellular location">
    <subcellularLocation>
        <location evidence="12 13">Cell membrane</location>
        <topology evidence="12 13">Multi-pass membrane protein</topology>
    </subcellularLocation>
    <subcellularLocation>
        <location evidence="1">Membrane</location>
        <topology evidence="1">Multi-pass membrane protein</topology>
    </subcellularLocation>
</comment>
<evidence type="ECO:0000256" key="2">
    <source>
        <dbReference type="ARBA" id="ARBA00006810"/>
    </source>
</evidence>
<keyword evidence="3 12" id="KW-0813">Transport</keyword>
<dbReference type="Gene3D" id="1.20.120.220">
    <property type="entry name" value="ATP synthase, F0 complex, subunit A"/>
    <property type="match status" value="1"/>
</dbReference>
<evidence type="ECO:0000256" key="5">
    <source>
        <dbReference type="ARBA" id="ARBA00022547"/>
    </source>
</evidence>
<dbReference type="GO" id="GO:0042777">
    <property type="term" value="P:proton motive force-driven plasma membrane ATP synthesis"/>
    <property type="evidence" value="ECO:0007669"/>
    <property type="project" value="TreeGrafter"/>
</dbReference>
<keyword evidence="5 12" id="KW-0138">CF(0)</keyword>
<keyword evidence="9 12" id="KW-0406">Ion transport</keyword>
<feature type="transmembrane region" description="Helical" evidence="12">
    <location>
        <begin position="220"/>
        <end position="241"/>
    </location>
</feature>
<evidence type="ECO:0000256" key="7">
    <source>
        <dbReference type="ARBA" id="ARBA00022781"/>
    </source>
</evidence>
<reference evidence="14 15" key="1">
    <citation type="submission" date="2018-08" db="EMBL/GenBank/DDBJ databases">
        <title>Lysobacter sp. zong2l5, whole genome shotgun sequence.</title>
        <authorList>
            <person name="Zhang X."/>
            <person name="Feng G."/>
            <person name="Zhu H."/>
        </authorList>
    </citation>
    <scope>NUCLEOTIDE SEQUENCE [LARGE SCALE GENOMIC DNA]</scope>
    <source>
        <strain evidence="15">zong2l5</strain>
    </source>
</reference>
<keyword evidence="10 12" id="KW-0472">Membrane</keyword>
<evidence type="ECO:0000256" key="12">
    <source>
        <dbReference type="HAMAP-Rule" id="MF_01393"/>
    </source>
</evidence>
<dbReference type="PROSITE" id="PS00449">
    <property type="entry name" value="ATPASE_A"/>
    <property type="match status" value="1"/>
</dbReference>
<dbReference type="SUPFAM" id="SSF81336">
    <property type="entry name" value="F1F0 ATP synthase subunit A"/>
    <property type="match status" value="1"/>
</dbReference>
<evidence type="ECO:0000313" key="15">
    <source>
        <dbReference type="Proteomes" id="UP000264492"/>
    </source>
</evidence>
<dbReference type="InterPro" id="IPR045082">
    <property type="entry name" value="ATP_syn_F0_a_bact/chloroplast"/>
</dbReference>
<feature type="transmembrane region" description="Helical" evidence="12">
    <location>
        <begin position="90"/>
        <end position="107"/>
    </location>
</feature>
<comment type="function">
    <text evidence="12 13">Key component of the proton channel; it plays a direct role in the translocation of protons across the membrane.</text>
</comment>
<dbReference type="InterPro" id="IPR023011">
    <property type="entry name" value="ATP_synth_F0_asu_AS"/>
</dbReference>